<reference evidence="3" key="3">
    <citation type="submission" date="2020-12" db="UniProtKB">
        <authorList>
            <consortium name="EnsemblPlants"/>
        </authorList>
    </citation>
    <scope>IDENTIFICATION</scope>
</reference>
<evidence type="ECO:0000313" key="3">
    <source>
        <dbReference type="EnsemblPlants" id="Pp3c17_19940V3.1"/>
    </source>
</evidence>
<organism evidence="2">
    <name type="scientific">Physcomitrium patens</name>
    <name type="common">Spreading-leaved earth moss</name>
    <name type="synonym">Physcomitrella patens</name>
    <dbReference type="NCBI Taxonomy" id="3218"/>
    <lineage>
        <taxon>Eukaryota</taxon>
        <taxon>Viridiplantae</taxon>
        <taxon>Streptophyta</taxon>
        <taxon>Embryophyta</taxon>
        <taxon>Bryophyta</taxon>
        <taxon>Bryophytina</taxon>
        <taxon>Bryopsida</taxon>
        <taxon>Funariidae</taxon>
        <taxon>Funariales</taxon>
        <taxon>Funariaceae</taxon>
        <taxon>Physcomitrium</taxon>
    </lineage>
</organism>
<dbReference type="EnsemblPlants" id="Pp3c17_19940V3.1">
    <property type="protein sequence ID" value="Pp3c17_19940V3.1"/>
    <property type="gene ID" value="Pp3c17_19940"/>
</dbReference>
<feature type="region of interest" description="Disordered" evidence="1">
    <location>
        <begin position="41"/>
        <end position="77"/>
    </location>
</feature>
<dbReference type="PaxDb" id="3218-PP1S65_232V6.1"/>
<accession>A9SCG5</accession>
<evidence type="ECO:0000313" key="4">
    <source>
        <dbReference type="Proteomes" id="UP000006727"/>
    </source>
</evidence>
<evidence type="ECO:0000256" key="1">
    <source>
        <dbReference type="SAM" id="MobiDB-lite"/>
    </source>
</evidence>
<dbReference type="HOGENOM" id="CLU_1868583_0_0_1"/>
<protein>
    <submittedName>
        <fullName evidence="2 3">Uncharacterized protein</fullName>
    </submittedName>
</protein>
<reference evidence="2 4" key="2">
    <citation type="journal article" date="2018" name="Plant J.">
        <title>The Physcomitrella patens chromosome-scale assembly reveals moss genome structure and evolution.</title>
        <authorList>
            <person name="Lang D."/>
            <person name="Ullrich K.K."/>
            <person name="Murat F."/>
            <person name="Fuchs J."/>
            <person name="Jenkins J."/>
            <person name="Haas F.B."/>
            <person name="Piednoel M."/>
            <person name="Gundlach H."/>
            <person name="Van Bel M."/>
            <person name="Meyberg R."/>
            <person name="Vives C."/>
            <person name="Morata J."/>
            <person name="Symeonidi A."/>
            <person name="Hiss M."/>
            <person name="Muchero W."/>
            <person name="Kamisugi Y."/>
            <person name="Saleh O."/>
            <person name="Blanc G."/>
            <person name="Decker E.L."/>
            <person name="van Gessel N."/>
            <person name="Grimwood J."/>
            <person name="Hayes R.D."/>
            <person name="Graham S.W."/>
            <person name="Gunter L.E."/>
            <person name="McDaniel S.F."/>
            <person name="Hoernstein S.N.W."/>
            <person name="Larsson A."/>
            <person name="Li F.W."/>
            <person name="Perroud P.F."/>
            <person name="Phillips J."/>
            <person name="Ranjan P."/>
            <person name="Rokshar D.S."/>
            <person name="Rothfels C.J."/>
            <person name="Schneider L."/>
            <person name="Shu S."/>
            <person name="Stevenson D.W."/>
            <person name="Thummler F."/>
            <person name="Tillich M."/>
            <person name="Villarreal Aguilar J.C."/>
            <person name="Widiez T."/>
            <person name="Wong G.K."/>
            <person name="Wymore A."/>
            <person name="Zhang Y."/>
            <person name="Zimmer A.D."/>
            <person name="Quatrano R.S."/>
            <person name="Mayer K.F.X."/>
            <person name="Goodstein D."/>
            <person name="Casacuberta J.M."/>
            <person name="Vandepoele K."/>
            <person name="Reski R."/>
            <person name="Cuming A.C."/>
            <person name="Tuskan G.A."/>
            <person name="Maumus F."/>
            <person name="Salse J."/>
            <person name="Schmutz J."/>
            <person name="Rensing S.A."/>
        </authorList>
    </citation>
    <scope>NUCLEOTIDE SEQUENCE [LARGE SCALE GENOMIC DNA]</scope>
    <source>
        <strain evidence="3 4">cv. Gransden 2004</strain>
    </source>
</reference>
<dbReference type="Gramene" id="Pp3c17_19940V3.1">
    <property type="protein sequence ID" value="Pp3c17_19940V3.1"/>
    <property type="gene ID" value="Pp3c17_19940"/>
</dbReference>
<name>A9SCG5_PHYPA</name>
<gene>
    <name evidence="2" type="ORF">PHYPA_022351</name>
</gene>
<dbReference type="InParanoid" id="A9SCG5"/>
<dbReference type="AlphaFoldDB" id="A9SCG5"/>
<reference evidence="2 4" key="1">
    <citation type="journal article" date="2008" name="Science">
        <title>The Physcomitrella genome reveals evolutionary insights into the conquest of land by plants.</title>
        <authorList>
            <person name="Rensing S."/>
            <person name="Lang D."/>
            <person name="Zimmer A."/>
            <person name="Terry A."/>
            <person name="Salamov A."/>
            <person name="Shapiro H."/>
            <person name="Nishiyama T."/>
            <person name="Perroud P.-F."/>
            <person name="Lindquist E."/>
            <person name="Kamisugi Y."/>
            <person name="Tanahashi T."/>
            <person name="Sakakibara K."/>
            <person name="Fujita T."/>
            <person name="Oishi K."/>
            <person name="Shin-I T."/>
            <person name="Kuroki Y."/>
            <person name="Toyoda A."/>
            <person name="Suzuki Y."/>
            <person name="Hashimoto A."/>
            <person name="Yamaguchi K."/>
            <person name="Sugano A."/>
            <person name="Kohara Y."/>
            <person name="Fujiyama A."/>
            <person name="Anterola A."/>
            <person name="Aoki S."/>
            <person name="Ashton N."/>
            <person name="Barbazuk W.B."/>
            <person name="Barker E."/>
            <person name="Bennetzen J."/>
            <person name="Bezanilla M."/>
            <person name="Blankenship R."/>
            <person name="Cho S.H."/>
            <person name="Dutcher S."/>
            <person name="Estelle M."/>
            <person name="Fawcett J.A."/>
            <person name="Gundlach H."/>
            <person name="Hanada K."/>
            <person name="Heyl A."/>
            <person name="Hicks K.A."/>
            <person name="Hugh J."/>
            <person name="Lohr M."/>
            <person name="Mayer K."/>
            <person name="Melkozernov A."/>
            <person name="Murata T."/>
            <person name="Nelson D."/>
            <person name="Pils B."/>
            <person name="Prigge M."/>
            <person name="Reiss B."/>
            <person name="Renner T."/>
            <person name="Rombauts S."/>
            <person name="Rushton P."/>
            <person name="Sanderfoot A."/>
            <person name="Schween G."/>
            <person name="Shiu S.-H."/>
            <person name="Stueber K."/>
            <person name="Theodoulou F.L."/>
            <person name="Tu H."/>
            <person name="Van de Peer Y."/>
            <person name="Verrier P.J."/>
            <person name="Waters E."/>
            <person name="Wood A."/>
            <person name="Yang L."/>
            <person name="Cove D."/>
            <person name="Cuming A."/>
            <person name="Hasebe M."/>
            <person name="Lucas S."/>
            <person name="Mishler D.B."/>
            <person name="Reski R."/>
            <person name="Grigoriev I."/>
            <person name="Quatrano R.S."/>
            <person name="Boore J.L."/>
        </authorList>
    </citation>
    <scope>NUCLEOTIDE SEQUENCE [LARGE SCALE GENOMIC DNA]</scope>
    <source>
        <strain evidence="3 4">cv. Gransden 2004</strain>
    </source>
</reference>
<keyword evidence="4" id="KW-1185">Reference proteome</keyword>
<dbReference type="Proteomes" id="UP000006727">
    <property type="component" value="Chromosome 17"/>
</dbReference>
<evidence type="ECO:0000313" key="2">
    <source>
        <dbReference type="EMBL" id="PNR36500.1"/>
    </source>
</evidence>
<dbReference type="EMBL" id="ABEU02000017">
    <property type="protein sequence ID" value="PNR36500.1"/>
    <property type="molecule type" value="Genomic_DNA"/>
</dbReference>
<sequence>MACLKSNHIISETSCSPLDFTIDEMPQANFDLHRMRMLRKQVGGGNHASDSRSLLEGILPASVDDSATSPRDGPVDMDEVMGWLLTSAQTPTPTIDCSADSVHPSVSSCGRMKSPSAILRVDAELDAELELSDIKEP</sequence>
<proteinExistence type="predicted"/>